<evidence type="ECO:0000313" key="3">
    <source>
        <dbReference type="Ensembl" id="ENSNBRP00000021497.1"/>
    </source>
</evidence>
<dbReference type="OMA" id="KMCMERA"/>
<dbReference type="Pfam" id="PF00171">
    <property type="entry name" value="Aldedh"/>
    <property type="match status" value="1"/>
</dbReference>
<evidence type="ECO:0000313" key="4">
    <source>
        <dbReference type="Proteomes" id="UP000261580"/>
    </source>
</evidence>
<feature type="domain" description="Aldehyde dehydrogenase" evidence="2">
    <location>
        <begin position="57"/>
        <end position="133"/>
    </location>
</feature>
<dbReference type="Gene3D" id="3.40.605.10">
    <property type="entry name" value="Aldehyde Dehydrogenase, Chain A, domain 1"/>
    <property type="match status" value="1"/>
</dbReference>
<dbReference type="Bgee" id="ENSNBRG00000016490">
    <property type="expression patterns" value="Expressed in blood and 8 other cell types or tissues"/>
</dbReference>
<proteinExistence type="predicted"/>
<dbReference type="InterPro" id="IPR016162">
    <property type="entry name" value="Ald_DH_N"/>
</dbReference>
<dbReference type="Ensembl" id="ENSNBRT00000022078.1">
    <property type="protein sequence ID" value="ENSNBRP00000021497.1"/>
    <property type="gene ID" value="ENSNBRG00000016490.1"/>
</dbReference>
<reference evidence="3" key="1">
    <citation type="submission" date="2025-08" db="UniProtKB">
        <authorList>
            <consortium name="Ensembl"/>
        </authorList>
    </citation>
    <scope>IDENTIFICATION</scope>
</reference>
<name>A0A3Q4HV65_NEOBR</name>
<dbReference type="InterPro" id="IPR016161">
    <property type="entry name" value="Ald_DH/histidinol_DH"/>
</dbReference>
<dbReference type="STRING" id="32507.ENSNBRP00000021497"/>
<feature type="signal peptide" evidence="1">
    <location>
        <begin position="1"/>
        <end position="23"/>
    </location>
</feature>
<evidence type="ECO:0000259" key="2">
    <source>
        <dbReference type="Pfam" id="PF00171"/>
    </source>
</evidence>
<dbReference type="AlphaFoldDB" id="A0A3Q4HV65"/>
<dbReference type="InterPro" id="IPR015590">
    <property type="entry name" value="Aldehyde_DH_dom"/>
</dbReference>
<evidence type="ECO:0000256" key="1">
    <source>
        <dbReference type="SAM" id="SignalP"/>
    </source>
</evidence>
<organism evidence="3 4">
    <name type="scientific">Neolamprologus brichardi</name>
    <name type="common">Fairy cichlid</name>
    <name type="synonym">Lamprologus brichardi</name>
    <dbReference type="NCBI Taxonomy" id="32507"/>
    <lineage>
        <taxon>Eukaryota</taxon>
        <taxon>Metazoa</taxon>
        <taxon>Chordata</taxon>
        <taxon>Craniata</taxon>
        <taxon>Vertebrata</taxon>
        <taxon>Euteleostomi</taxon>
        <taxon>Actinopterygii</taxon>
        <taxon>Neopterygii</taxon>
        <taxon>Teleostei</taxon>
        <taxon>Neoteleostei</taxon>
        <taxon>Acanthomorphata</taxon>
        <taxon>Ovalentaria</taxon>
        <taxon>Cichlomorphae</taxon>
        <taxon>Cichliformes</taxon>
        <taxon>Cichlidae</taxon>
        <taxon>African cichlids</taxon>
        <taxon>Pseudocrenilabrinae</taxon>
        <taxon>Lamprologini</taxon>
        <taxon>Neolamprologus</taxon>
    </lineage>
</organism>
<sequence length="146" mass="15930">LLQGKILFHILLKSALYLEMAQSTLDSMPGASTGTVVVTEPLNFWGGKRVKPRGEKNAEPVFEPATGRVLCQMVPCGAEEVDEAIQSACAAYQKWSKMAGMERARVMLEAARIIRVRRSSCCVITTSSPGNCLVQCLPCNNTFVIH</sequence>
<feature type="chain" id="PRO_5018523786" description="Aldehyde dehydrogenase domain-containing protein" evidence="1">
    <location>
        <begin position="24"/>
        <end position="146"/>
    </location>
</feature>
<accession>A0A3Q4HV65</accession>
<dbReference type="GeneTree" id="ENSGT00940000163309"/>
<dbReference type="GO" id="GO:0016491">
    <property type="term" value="F:oxidoreductase activity"/>
    <property type="evidence" value="ECO:0007669"/>
    <property type="project" value="InterPro"/>
</dbReference>
<keyword evidence="4" id="KW-1185">Reference proteome</keyword>
<dbReference type="PANTHER" id="PTHR11699">
    <property type="entry name" value="ALDEHYDE DEHYDROGENASE-RELATED"/>
    <property type="match status" value="1"/>
</dbReference>
<dbReference type="SUPFAM" id="SSF53720">
    <property type="entry name" value="ALDH-like"/>
    <property type="match status" value="1"/>
</dbReference>
<dbReference type="Proteomes" id="UP000261580">
    <property type="component" value="Unassembled WGS sequence"/>
</dbReference>
<keyword evidence="1" id="KW-0732">Signal</keyword>
<reference evidence="3" key="2">
    <citation type="submission" date="2025-09" db="UniProtKB">
        <authorList>
            <consortium name="Ensembl"/>
        </authorList>
    </citation>
    <scope>IDENTIFICATION</scope>
</reference>
<protein>
    <recommendedName>
        <fullName evidence="2">Aldehyde dehydrogenase domain-containing protein</fullName>
    </recommendedName>
</protein>